<dbReference type="Gene3D" id="3.30.1490.480">
    <property type="entry name" value="Endolytic murein transglycosylase"/>
    <property type="match status" value="1"/>
</dbReference>
<evidence type="ECO:0008006" key="5">
    <source>
        <dbReference type="Google" id="ProtNLM"/>
    </source>
</evidence>
<dbReference type="RefSeq" id="WP_058351188.1">
    <property type="nucleotide sequence ID" value="NZ_CABMMD010000001.1"/>
</dbReference>
<dbReference type="Proteomes" id="UP000054874">
    <property type="component" value="Unassembled WGS sequence"/>
</dbReference>
<accession>A0A0V8QJH2</accession>
<feature type="compositionally biased region" description="Polar residues" evidence="1">
    <location>
        <begin position="65"/>
        <end position="77"/>
    </location>
</feature>
<dbReference type="STRING" id="290052.ASU35_00630"/>
<evidence type="ECO:0000256" key="1">
    <source>
        <dbReference type="SAM" id="MobiDB-lite"/>
    </source>
</evidence>
<evidence type="ECO:0000256" key="2">
    <source>
        <dbReference type="SAM" id="Phobius"/>
    </source>
</evidence>
<evidence type="ECO:0000313" key="3">
    <source>
        <dbReference type="EMBL" id="KSV60709.1"/>
    </source>
</evidence>
<dbReference type="OrthoDB" id="9792479at2"/>
<protein>
    <recommendedName>
        <fullName evidence="5">Aminodeoxychorismate lyase</fullName>
    </recommendedName>
</protein>
<keyword evidence="4" id="KW-1185">Reference proteome</keyword>
<name>A0A0V8QJH2_9FIRM</name>
<feature type="transmembrane region" description="Helical" evidence="2">
    <location>
        <begin position="6"/>
        <end position="25"/>
    </location>
</feature>
<feature type="region of interest" description="Disordered" evidence="1">
    <location>
        <begin position="53"/>
        <end position="100"/>
    </location>
</feature>
<feature type="compositionally biased region" description="Basic and acidic residues" evidence="1">
    <location>
        <begin position="82"/>
        <end position="100"/>
    </location>
</feature>
<gene>
    <name evidence="3" type="ORF">ASU35_00630</name>
</gene>
<keyword evidence="2" id="KW-0472">Membrane</keyword>
<keyword evidence="2" id="KW-1133">Transmembrane helix</keyword>
<dbReference type="AlphaFoldDB" id="A0A0V8QJH2"/>
<comment type="caution">
    <text evidence="3">The sequence shown here is derived from an EMBL/GenBank/DDBJ whole genome shotgun (WGS) entry which is preliminary data.</text>
</comment>
<keyword evidence="2" id="KW-0812">Transmembrane</keyword>
<evidence type="ECO:0000313" key="4">
    <source>
        <dbReference type="Proteomes" id="UP000054874"/>
    </source>
</evidence>
<reference evidence="3 4" key="1">
    <citation type="submission" date="2015-11" db="EMBL/GenBank/DDBJ databases">
        <title>Butyribacter intestini gen. nov., sp. nov., a butyric acid-producing bacterium of the family Lachnospiraceae isolated from the human faeces.</title>
        <authorList>
            <person name="Zou Y."/>
            <person name="Xue W."/>
            <person name="Luo G."/>
            <person name="Lv M."/>
        </authorList>
    </citation>
    <scope>NUCLEOTIDE SEQUENCE [LARGE SCALE GENOMIC DNA]</scope>
    <source>
        <strain evidence="3 4">ACET-33324</strain>
    </source>
</reference>
<organism evidence="3 4">
    <name type="scientific">Acetivibrio ethanolgignens</name>
    <dbReference type="NCBI Taxonomy" id="290052"/>
    <lineage>
        <taxon>Bacteria</taxon>
        <taxon>Bacillati</taxon>
        <taxon>Bacillota</taxon>
        <taxon>Clostridia</taxon>
        <taxon>Eubacteriales</taxon>
        <taxon>Oscillospiraceae</taxon>
        <taxon>Acetivibrio</taxon>
    </lineage>
</organism>
<dbReference type="EMBL" id="LNAM01000001">
    <property type="protein sequence ID" value="KSV60709.1"/>
    <property type="molecule type" value="Genomic_DNA"/>
</dbReference>
<proteinExistence type="predicted"/>
<sequence length="168" mass="18397">MKVKYFLRGLGMGIIFTTLLMMTVVGTKKEALADEEIMTRASLLGMVRADEGLEPKETPAVTETPVATETPNVTKTPVATEKPVETRPPEETKEPEKPKEPEYVTVTIKGGMWSKDVAKAMEAAGLVSSAEKFDEYLCDNGYASFISVGTFKIKVGADFREIAEKITK</sequence>